<dbReference type="InterPro" id="IPR051199">
    <property type="entry name" value="LPS_LOS_Heptosyltrfase"/>
</dbReference>
<dbReference type="PANTHER" id="PTHR30160:SF1">
    <property type="entry name" value="LIPOPOLYSACCHARIDE 1,2-N-ACETYLGLUCOSAMINETRANSFERASE-RELATED"/>
    <property type="match status" value="1"/>
</dbReference>
<dbReference type="GO" id="GO:0008713">
    <property type="term" value="F:ADP-heptose-lipopolysaccharide heptosyltransferase activity"/>
    <property type="evidence" value="ECO:0007669"/>
    <property type="project" value="TreeGrafter"/>
</dbReference>
<reference evidence="3" key="1">
    <citation type="submission" date="2016-10" db="EMBL/GenBank/DDBJ databases">
        <title>Sequence of Gallionella enrichment culture.</title>
        <authorList>
            <person name="Poehlein A."/>
            <person name="Muehling M."/>
            <person name="Daniel R."/>
        </authorList>
    </citation>
    <scope>NUCLEOTIDE SEQUENCE</scope>
</reference>
<gene>
    <name evidence="3" type="primary">rfaF_13</name>
    <name evidence="3" type="ORF">GALL_171570</name>
</gene>
<accession>A0A1J5SGI1</accession>
<dbReference type="EMBL" id="MLJW01000091">
    <property type="protein sequence ID" value="OIR00820.1"/>
    <property type="molecule type" value="Genomic_DNA"/>
</dbReference>
<name>A0A1J5SGI1_9ZZZZ</name>
<dbReference type="EC" id="2.-.-.-" evidence="3"/>
<dbReference type="Pfam" id="PF01075">
    <property type="entry name" value="Glyco_transf_9"/>
    <property type="match status" value="1"/>
</dbReference>
<dbReference type="GO" id="GO:0009244">
    <property type="term" value="P:lipopolysaccharide core region biosynthetic process"/>
    <property type="evidence" value="ECO:0007669"/>
    <property type="project" value="TreeGrafter"/>
</dbReference>
<evidence type="ECO:0000256" key="2">
    <source>
        <dbReference type="ARBA" id="ARBA00022679"/>
    </source>
</evidence>
<keyword evidence="1" id="KW-0328">Glycosyltransferase</keyword>
<organism evidence="3">
    <name type="scientific">mine drainage metagenome</name>
    <dbReference type="NCBI Taxonomy" id="410659"/>
    <lineage>
        <taxon>unclassified sequences</taxon>
        <taxon>metagenomes</taxon>
        <taxon>ecological metagenomes</taxon>
    </lineage>
</organism>
<dbReference type="CDD" id="cd03789">
    <property type="entry name" value="GT9_LPS_heptosyltransferase"/>
    <property type="match status" value="1"/>
</dbReference>
<dbReference type="AlphaFoldDB" id="A0A1J5SGI1"/>
<dbReference type="SUPFAM" id="SSF53756">
    <property type="entry name" value="UDP-Glycosyltransferase/glycogen phosphorylase"/>
    <property type="match status" value="1"/>
</dbReference>
<dbReference type="InterPro" id="IPR002201">
    <property type="entry name" value="Glyco_trans_9"/>
</dbReference>
<comment type="caution">
    <text evidence="3">The sequence shown here is derived from an EMBL/GenBank/DDBJ whole genome shotgun (WGS) entry which is preliminary data.</text>
</comment>
<dbReference type="PANTHER" id="PTHR30160">
    <property type="entry name" value="TETRAACYLDISACCHARIDE 4'-KINASE-RELATED"/>
    <property type="match status" value="1"/>
</dbReference>
<evidence type="ECO:0000256" key="1">
    <source>
        <dbReference type="ARBA" id="ARBA00022676"/>
    </source>
</evidence>
<evidence type="ECO:0000313" key="3">
    <source>
        <dbReference type="EMBL" id="OIR00820.1"/>
    </source>
</evidence>
<dbReference type="GO" id="GO:0005829">
    <property type="term" value="C:cytosol"/>
    <property type="evidence" value="ECO:0007669"/>
    <property type="project" value="TreeGrafter"/>
</dbReference>
<keyword evidence="2 3" id="KW-0808">Transferase</keyword>
<dbReference type="Gene3D" id="3.40.50.2000">
    <property type="entry name" value="Glycogen Phosphorylase B"/>
    <property type="match status" value="2"/>
</dbReference>
<proteinExistence type="predicted"/>
<sequence>MSAEKQRILVIKHSALGDFIQAMGPFAAIRAHHPAARITLLTTRPFVALAQACPYFDDVWTDSRPKVWEVAGLMKLRRMLRSVKFDMVYDLQTSDRSSTYFHLMGDPPWSGIAHGCAYPHDNPDRDRMHTLDRQAEQLAMAGISPTPPPDLSWLGADLTRFNLPLRYALLVPGGAAHRPAKRWPSDRFAALGAQLSAQGITPVLLGTHMDGDAIRVITGNCPAALSLATRTDFADITALARHALGAVGNDTGPMHLIAAAGCPSVVLFSADSDPALCAPRGQVTVLQTDDLAEMPLERVAEALRQRMAPLHG</sequence>
<protein>
    <submittedName>
        <fullName evidence="3">ADP-heptose--LPS heptosyltransferase 2</fullName>
        <ecNumber evidence="3">2.-.-.-</ecNumber>
    </submittedName>
</protein>